<proteinExistence type="predicted"/>
<feature type="non-terminal residue" evidence="2">
    <location>
        <position position="1"/>
    </location>
</feature>
<dbReference type="InterPro" id="IPR026564">
    <property type="entry name" value="Transcrip_reg_TACO1-like_dom3"/>
</dbReference>
<dbReference type="InterPro" id="IPR029072">
    <property type="entry name" value="YebC-like"/>
</dbReference>
<gene>
    <name evidence="2" type="ORF">METZ01_LOCUS354691</name>
</gene>
<feature type="domain" description="TACO1/YebC-like second and third" evidence="1">
    <location>
        <begin position="2"/>
        <end position="29"/>
    </location>
</feature>
<accession>A0A382RXT1</accession>
<dbReference type="SUPFAM" id="SSF75625">
    <property type="entry name" value="YebC-like"/>
    <property type="match status" value="1"/>
</dbReference>
<dbReference type="Gene3D" id="3.30.70.980">
    <property type="match status" value="1"/>
</dbReference>
<protein>
    <recommendedName>
        <fullName evidence="1">TACO1/YebC-like second and third domain-containing protein</fullName>
    </recommendedName>
</protein>
<evidence type="ECO:0000313" key="2">
    <source>
        <dbReference type="EMBL" id="SVD01837.1"/>
    </source>
</evidence>
<dbReference type="AlphaFoldDB" id="A0A382RXT1"/>
<evidence type="ECO:0000259" key="1">
    <source>
        <dbReference type="Pfam" id="PF01709"/>
    </source>
</evidence>
<organism evidence="2">
    <name type="scientific">marine metagenome</name>
    <dbReference type="NCBI Taxonomy" id="408172"/>
    <lineage>
        <taxon>unclassified sequences</taxon>
        <taxon>metagenomes</taxon>
        <taxon>ecological metagenomes</taxon>
    </lineage>
</organism>
<dbReference type="EMBL" id="UINC01124588">
    <property type="protein sequence ID" value="SVD01837.1"/>
    <property type="molecule type" value="Genomic_DNA"/>
</dbReference>
<dbReference type="InterPro" id="IPR048300">
    <property type="entry name" value="TACO1_YebC-like_2nd/3rd_dom"/>
</dbReference>
<name>A0A382RXT1_9ZZZZ</name>
<sequence>IEEENIEKILKFIDILEDNDDVQTVYTNVDVSEEIMEKVNNN</sequence>
<dbReference type="Pfam" id="PF01709">
    <property type="entry name" value="Transcrip_reg"/>
    <property type="match status" value="1"/>
</dbReference>
<reference evidence="2" key="1">
    <citation type="submission" date="2018-05" db="EMBL/GenBank/DDBJ databases">
        <authorList>
            <person name="Lanie J.A."/>
            <person name="Ng W.-L."/>
            <person name="Kazmierczak K.M."/>
            <person name="Andrzejewski T.M."/>
            <person name="Davidsen T.M."/>
            <person name="Wayne K.J."/>
            <person name="Tettelin H."/>
            <person name="Glass J.I."/>
            <person name="Rusch D."/>
            <person name="Podicherti R."/>
            <person name="Tsui H.-C.T."/>
            <person name="Winkler M.E."/>
        </authorList>
    </citation>
    <scope>NUCLEOTIDE SEQUENCE</scope>
</reference>